<feature type="region of interest" description="Disordered" evidence="1">
    <location>
        <begin position="61"/>
        <end position="96"/>
    </location>
</feature>
<sequence>MQLFKAILDLGYSVKKLWYSTPGDSLRSGLVQIVGDDQVLELVGLGSSFGVIEVYIEGAALGDDSGSSTSGHNSESDSYRDSEPEQDAGTLSLSDDDYILGGGNDDFFLARQIRREVDAAAITNTVAVNIPENEDGVKMMETLF</sequence>
<name>A0ABD3JNW8_EUCGL</name>
<proteinExistence type="predicted"/>
<feature type="compositionally biased region" description="Basic and acidic residues" evidence="1">
    <location>
        <begin position="74"/>
        <end position="83"/>
    </location>
</feature>
<evidence type="ECO:0000313" key="2">
    <source>
        <dbReference type="EMBL" id="KAL3725981.1"/>
    </source>
</evidence>
<dbReference type="Proteomes" id="UP001634007">
    <property type="component" value="Unassembled WGS sequence"/>
</dbReference>
<reference evidence="2 3" key="1">
    <citation type="submission" date="2024-11" db="EMBL/GenBank/DDBJ databases">
        <title>Chromosome-level genome assembly of Eucalyptus globulus Labill. provides insights into its genome evolution.</title>
        <authorList>
            <person name="Li X."/>
        </authorList>
    </citation>
    <scope>NUCLEOTIDE SEQUENCE [LARGE SCALE GENOMIC DNA]</scope>
    <source>
        <strain evidence="2">CL2024</strain>
        <tissue evidence="2">Fresh tender leaves</tissue>
    </source>
</reference>
<organism evidence="2 3">
    <name type="scientific">Eucalyptus globulus</name>
    <name type="common">Tasmanian blue gum</name>
    <dbReference type="NCBI Taxonomy" id="34317"/>
    <lineage>
        <taxon>Eukaryota</taxon>
        <taxon>Viridiplantae</taxon>
        <taxon>Streptophyta</taxon>
        <taxon>Embryophyta</taxon>
        <taxon>Tracheophyta</taxon>
        <taxon>Spermatophyta</taxon>
        <taxon>Magnoliopsida</taxon>
        <taxon>eudicotyledons</taxon>
        <taxon>Gunneridae</taxon>
        <taxon>Pentapetalae</taxon>
        <taxon>rosids</taxon>
        <taxon>malvids</taxon>
        <taxon>Myrtales</taxon>
        <taxon>Myrtaceae</taxon>
        <taxon>Myrtoideae</taxon>
        <taxon>Eucalypteae</taxon>
        <taxon>Eucalyptus</taxon>
    </lineage>
</organism>
<feature type="compositionally biased region" description="Low complexity" evidence="1">
    <location>
        <begin position="62"/>
        <end position="73"/>
    </location>
</feature>
<evidence type="ECO:0000256" key="1">
    <source>
        <dbReference type="SAM" id="MobiDB-lite"/>
    </source>
</evidence>
<evidence type="ECO:0000313" key="3">
    <source>
        <dbReference type="Proteomes" id="UP001634007"/>
    </source>
</evidence>
<dbReference type="AlphaFoldDB" id="A0ABD3JNW8"/>
<protein>
    <submittedName>
        <fullName evidence="2">Uncharacterized protein</fullName>
    </submittedName>
</protein>
<accession>A0ABD3JNW8</accession>
<dbReference type="EMBL" id="JBJKBG010000008">
    <property type="protein sequence ID" value="KAL3725981.1"/>
    <property type="molecule type" value="Genomic_DNA"/>
</dbReference>
<keyword evidence="3" id="KW-1185">Reference proteome</keyword>
<comment type="caution">
    <text evidence="2">The sequence shown here is derived from an EMBL/GenBank/DDBJ whole genome shotgun (WGS) entry which is preliminary data.</text>
</comment>
<gene>
    <name evidence="2" type="ORF">ACJRO7_030945</name>
</gene>